<dbReference type="EMBL" id="LAVV01000111">
    <property type="protein sequence ID" value="KNZ64621.1"/>
    <property type="molecule type" value="Genomic_DNA"/>
</dbReference>
<organism evidence="1 2">
    <name type="scientific">Puccinia sorghi</name>
    <dbReference type="NCBI Taxonomy" id="27349"/>
    <lineage>
        <taxon>Eukaryota</taxon>
        <taxon>Fungi</taxon>
        <taxon>Dikarya</taxon>
        <taxon>Basidiomycota</taxon>
        <taxon>Pucciniomycotina</taxon>
        <taxon>Pucciniomycetes</taxon>
        <taxon>Pucciniales</taxon>
        <taxon>Pucciniaceae</taxon>
        <taxon>Puccinia</taxon>
    </lineage>
</organism>
<comment type="caution">
    <text evidence="1">The sequence shown here is derived from an EMBL/GenBank/DDBJ whole genome shotgun (WGS) entry which is preliminary data.</text>
</comment>
<dbReference type="Proteomes" id="UP000037035">
    <property type="component" value="Unassembled WGS sequence"/>
</dbReference>
<keyword evidence="2" id="KW-1185">Reference proteome</keyword>
<dbReference type="OrthoDB" id="1104302at2759"/>
<name>A0A0L6VVB7_9BASI</name>
<dbReference type="PANTHER" id="PTHR11439:SF483">
    <property type="entry name" value="PEPTIDE SYNTHASE GLIP-LIKE, PUTATIVE (AFU_ORTHOLOGUE AFUA_3G12920)-RELATED"/>
    <property type="match status" value="1"/>
</dbReference>
<dbReference type="VEuPathDB" id="FungiDB:VP01_100g15"/>
<proteinExistence type="predicted"/>
<dbReference type="AlphaFoldDB" id="A0A0L6VVB7"/>
<sequence length="293" mass="33657">MSRALNNCYNNLTSWFNQIDFSQSTADPCLFIHNDKNPLKRNFFNTFQSSAHNPNTLLGMKLTYYSKHVSLPIKNLIRKGIEISGILECCITKTPLTVQIQTHTRILNYLACRTCPDLAPAVLILSSFNNSPVINHWKQVIHCWKYLAGTIDLNLNLRMDSSDFSKIIQHFTNATWMDEIETCQSRSGSMCLWKSCPIFWNSKKQQNVSLSPTEAELTALSDGVQESIWIKCLIEELYNNNIKATQFNVENIVLIYKINKFRSNSKTNHLDIKAKWLCNLKTLQNKTHSTARS</sequence>
<evidence type="ECO:0000313" key="2">
    <source>
        <dbReference type="Proteomes" id="UP000037035"/>
    </source>
</evidence>
<dbReference type="PANTHER" id="PTHR11439">
    <property type="entry name" value="GAG-POL-RELATED RETROTRANSPOSON"/>
    <property type="match status" value="1"/>
</dbReference>
<reference evidence="1 2" key="1">
    <citation type="submission" date="2015-08" db="EMBL/GenBank/DDBJ databases">
        <title>Next Generation Sequencing and Analysis of the Genome of Puccinia sorghi L Schw, the Causal Agent of Maize Common Rust.</title>
        <authorList>
            <person name="Rochi L."/>
            <person name="Burguener G."/>
            <person name="Darino M."/>
            <person name="Turjanski A."/>
            <person name="Kreff E."/>
            <person name="Dieguez M.J."/>
            <person name="Sacco F."/>
        </authorList>
    </citation>
    <scope>NUCLEOTIDE SEQUENCE [LARGE SCALE GENOMIC DNA]</scope>
    <source>
        <strain evidence="1 2">RO10H11247</strain>
    </source>
</reference>
<evidence type="ECO:0008006" key="3">
    <source>
        <dbReference type="Google" id="ProtNLM"/>
    </source>
</evidence>
<gene>
    <name evidence="1" type="ORF">VP01_100g15</name>
</gene>
<protein>
    <recommendedName>
        <fullName evidence="3">Reverse transcriptase Ty1/copia-type domain-containing protein</fullName>
    </recommendedName>
</protein>
<accession>A0A0L6VVB7</accession>
<evidence type="ECO:0000313" key="1">
    <source>
        <dbReference type="EMBL" id="KNZ64621.1"/>
    </source>
</evidence>
<dbReference type="CDD" id="cd09272">
    <property type="entry name" value="RNase_HI_RT_Ty1"/>
    <property type="match status" value="1"/>
</dbReference>